<sequence length="372" mass="37195">MIIENSFDVDADPDRVFEFLQNPHNVATCFPGAELTEDLGDDRYKGKVKIKLGPVTASFSGTARITEKDETARVAVLVAEGKDARGSGTAKATATMRVEPKEDGGSSVLLKTDLTISGRLAQFGRGIMADVSNRMVGDLAARVRDRIEAEQESGTADAPATETPKPPATEAPAASPATEAPATETAATDAAPSEAGTSAGTTEAEAPVPTAPPATTKAATDAGSGTADDTAKTDDAAVPAETAAADAAPSEAPVPTAPPTADSDSATLSGADTTETEAPDTGSGTAADAAPSEAGTSAGTTETEAPVPTAPPAAEKGKSAAPAEATGKVPASSSASSAEPASAIKASTMIKVVVAGMFRRLFARLRGRSDRD</sequence>
<dbReference type="InterPro" id="IPR023393">
    <property type="entry name" value="START-like_dom_sf"/>
</dbReference>
<reference evidence="2" key="1">
    <citation type="submission" date="2023-03" db="EMBL/GenBank/DDBJ databases">
        <title>Actinoallomurus iriomotensis NBRC 103684.</title>
        <authorList>
            <person name="Ichikawa N."/>
            <person name="Sato H."/>
            <person name="Tonouchi N."/>
        </authorList>
    </citation>
    <scope>NUCLEOTIDE SEQUENCE</scope>
    <source>
        <strain evidence="2">NBRC 103684</strain>
    </source>
</reference>
<dbReference type="Pfam" id="PF06240">
    <property type="entry name" value="COXG"/>
    <property type="match status" value="1"/>
</dbReference>
<gene>
    <name evidence="2" type="ORF">Airi02_003770</name>
</gene>
<organism evidence="2 3">
    <name type="scientific">Actinoallomurus iriomotensis</name>
    <dbReference type="NCBI Taxonomy" id="478107"/>
    <lineage>
        <taxon>Bacteria</taxon>
        <taxon>Bacillati</taxon>
        <taxon>Actinomycetota</taxon>
        <taxon>Actinomycetes</taxon>
        <taxon>Streptosporangiales</taxon>
        <taxon>Thermomonosporaceae</taxon>
        <taxon>Actinoallomurus</taxon>
    </lineage>
</organism>
<protein>
    <recommendedName>
        <fullName evidence="4">Carbon monoxide dehydrogenase subunit G</fullName>
    </recommendedName>
</protein>
<name>A0A9W6VW34_9ACTN</name>
<feature type="compositionally biased region" description="Low complexity" evidence="1">
    <location>
        <begin position="170"/>
        <end position="228"/>
    </location>
</feature>
<feature type="compositionally biased region" description="Low complexity" evidence="1">
    <location>
        <begin position="331"/>
        <end position="346"/>
    </location>
</feature>
<dbReference type="AlphaFoldDB" id="A0A9W6VW34"/>
<dbReference type="SUPFAM" id="SSF55961">
    <property type="entry name" value="Bet v1-like"/>
    <property type="match status" value="1"/>
</dbReference>
<proteinExistence type="predicted"/>
<accession>A0A9W6VW34</accession>
<evidence type="ECO:0008006" key="4">
    <source>
        <dbReference type="Google" id="ProtNLM"/>
    </source>
</evidence>
<dbReference type="RefSeq" id="WP_285566127.1">
    <property type="nucleotide sequence ID" value="NZ_BSTK01000001.1"/>
</dbReference>
<dbReference type="InterPro" id="IPR010419">
    <property type="entry name" value="CO_DH_gsu"/>
</dbReference>
<feature type="compositionally biased region" description="Low complexity" evidence="1">
    <location>
        <begin position="236"/>
        <end position="254"/>
    </location>
</feature>
<dbReference type="PANTHER" id="PTHR38588">
    <property type="entry name" value="BLL0334 PROTEIN"/>
    <property type="match status" value="1"/>
</dbReference>
<feature type="region of interest" description="Disordered" evidence="1">
    <location>
        <begin position="147"/>
        <end position="346"/>
    </location>
</feature>
<feature type="compositionally biased region" description="Polar residues" evidence="1">
    <location>
        <begin position="262"/>
        <end position="273"/>
    </location>
</feature>
<dbReference type="PANTHER" id="PTHR38588:SF1">
    <property type="entry name" value="BLL0334 PROTEIN"/>
    <property type="match status" value="1"/>
</dbReference>
<feature type="compositionally biased region" description="Low complexity" evidence="1">
    <location>
        <begin position="292"/>
        <end position="307"/>
    </location>
</feature>
<evidence type="ECO:0000313" key="3">
    <source>
        <dbReference type="Proteomes" id="UP001165074"/>
    </source>
</evidence>
<dbReference type="Gene3D" id="3.30.530.20">
    <property type="match status" value="1"/>
</dbReference>
<dbReference type="Proteomes" id="UP001165074">
    <property type="component" value="Unassembled WGS sequence"/>
</dbReference>
<evidence type="ECO:0000256" key="1">
    <source>
        <dbReference type="SAM" id="MobiDB-lite"/>
    </source>
</evidence>
<dbReference type="CDD" id="cd07823">
    <property type="entry name" value="SRPBCC_5"/>
    <property type="match status" value="1"/>
</dbReference>
<evidence type="ECO:0000313" key="2">
    <source>
        <dbReference type="EMBL" id="GLY82445.1"/>
    </source>
</evidence>
<comment type="caution">
    <text evidence="2">The sequence shown here is derived from an EMBL/GenBank/DDBJ whole genome shotgun (WGS) entry which is preliminary data.</text>
</comment>
<dbReference type="EMBL" id="BSTK01000001">
    <property type="protein sequence ID" value="GLY82445.1"/>
    <property type="molecule type" value="Genomic_DNA"/>
</dbReference>
<keyword evidence="3" id="KW-1185">Reference proteome</keyword>